<comment type="caution">
    <text evidence="3">The sequence shown here is derived from an EMBL/GenBank/DDBJ whole genome shotgun (WGS) entry which is preliminary data.</text>
</comment>
<dbReference type="InterPro" id="IPR009003">
    <property type="entry name" value="Peptidase_S1_PA"/>
</dbReference>
<evidence type="ECO:0000313" key="4">
    <source>
        <dbReference type="Proteomes" id="UP001500542"/>
    </source>
</evidence>
<protein>
    <recommendedName>
        <fullName evidence="5">Serine protease</fullName>
    </recommendedName>
</protein>
<keyword evidence="2" id="KW-0472">Membrane</keyword>
<feature type="region of interest" description="Disordered" evidence="1">
    <location>
        <begin position="1"/>
        <end position="39"/>
    </location>
</feature>
<evidence type="ECO:0008006" key="5">
    <source>
        <dbReference type="Google" id="ProtNLM"/>
    </source>
</evidence>
<keyword evidence="2" id="KW-1133">Transmembrane helix</keyword>
<accession>A0ABN1P6B8</accession>
<reference evidence="3 4" key="1">
    <citation type="journal article" date="2019" name="Int. J. Syst. Evol. Microbiol.">
        <title>The Global Catalogue of Microorganisms (GCM) 10K type strain sequencing project: providing services to taxonomists for standard genome sequencing and annotation.</title>
        <authorList>
            <consortium name="The Broad Institute Genomics Platform"/>
            <consortium name="The Broad Institute Genome Sequencing Center for Infectious Disease"/>
            <person name="Wu L."/>
            <person name="Ma J."/>
        </authorList>
    </citation>
    <scope>NUCLEOTIDE SEQUENCE [LARGE SCALE GENOMIC DNA]</scope>
    <source>
        <strain evidence="3 4">JCM 10977</strain>
    </source>
</reference>
<feature type="transmembrane region" description="Helical" evidence="2">
    <location>
        <begin position="50"/>
        <end position="69"/>
    </location>
</feature>
<feature type="compositionally biased region" description="Basic and acidic residues" evidence="1">
    <location>
        <begin position="1"/>
        <end position="10"/>
    </location>
</feature>
<dbReference type="EMBL" id="BAAAHK010000001">
    <property type="protein sequence ID" value="GAA0923459.1"/>
    <property type="molecule type" value="Genomic_DNA"/>
</dbReference>
<keyword evidence="2" id="KW-0812">Transmembrane</keyword>
<proteinExistence type="predicted"/>
<dbReference type="Gene3D" id="2.40.10.120">
    <property type="match status" value="1"/>
</dbReference>
<organism evidence="3 4">
    <name type="scientific">Kribbella koreensis</name>
    <dbReference type="NCBI Taxonomy" id="57909"/>
    <lineage>
        <taxon>Bacteria</taxon>
        <taxon>Bacillati</taxon>
        <taxon>Actinomycetota</taxon>
        <taxon>Actinomycetes</taxon>
        <taxon>Propionibacteriales</taxon>
        <taxon>Kribbellaceae</taxon>
        <taxon>Kribbella</taxon>
    </lineage>
</organism>
<evidence type="ECO:0000256" key="1">
    <source>
        <dbReference type="SAM" id="MobiDB-lite"/>
    </source>
</evidence>
<dbReference type="SUPFAM" id="SSF50494">
    <property type="entry name" value="Trypsin-like serine proteases"/>
    <property type="match status" value="1"/>
</dbReference>
<evidence type="ECO:0000256" key="2">
    <source>
        <dbReference type="SAM" id="Phobius"/>
    </source>
</evidence>
<dbReference type="Pfam" id="PF13365">
    <property type="entry name" value="Trypsin_2"/>
    <property type="match status" value="1"/>
</dbReference>
<name>A0ABN1P6B8_9ACTN</name>
<gene>
    <name evidence="3" type="ORF">GCM10009554_01620</name>
</gene>
<keyword evidence="4" id="KW-1185">Reference proteome</keyword>
<dbReference type="Proteomes" id="UP001500542">
    <property type="component" value="Unassembled WGS sequence"/>
</dbReference>
<dbReference type="RefSeq" id="WP_343963675.1">
    <property type="nucleotide sequence ID" value="NZ_BAAAHK010000001.1"/>
</dbReference>
<sequence>MDSGRRELPKPPRRIPAGVLTPLTSIETPPPRLPGVTTQPPLPPKFRPRFVVPLIVFVLVLGAGAGWLIREDSLTLDTAEVLRKSGPSVVKILATTCEGTGIASGVLLDNGLVLTASSAIKQPMSVALVTSTGDVRRANVLGSSADGVAVLRMIGQLPNPTAQLASKEPPRGADRAVVAYIANGLLSVLSLGSAKDPAPLTSVLNATKLGGPALDRSGRVVGLITGDTVPKATIVPLAKLRQYAGTGQPGITPEPGGTCVRSRGPSAAIVPELTVANTPLAAEVQTLIGTYMTTTNRHDFVGLRALYSARLAKSLTLAEDTEHHQTTYLFGPRIIEVTQVGETVNARVNYSVLFSPNSVGALGQSCNRLDNRYQLVREKGRLLVDRAVAVRAPQPCD</sequence>
<evidence type="ECO:0000313" key="3">
    <source>
        <dbReference type="EMBL" id="GAA0923459.1"/>
    </source>
</evidence>